<dbReference type="InterPro" id="IPR020904">
    <property type="entry name" value="Sc_DH/Rdtase_CS"/>
</dbReference>
<dbReference type="PROSITE" id="PS00061">
    <property type="entry name" value="ADH_SHORT"/>
    <property type="match status" value="1"/>
</dbReference>
<dbReference type="PRINTS" id="PR00081">
    <property type="entry name" value="GDHRDH"/>
</dbReference>
<gene>
    <name evidence="3" type="ORF">EYC98_09825</name>
</gene>
<comment type="caution">
    <text evidence="3">The sequence shown here is derived from an EMBL/GenBank/DDBJ whole genome shotgun (WGS) entry which is preliminary data.</text>
</comment>
<dbReference type="PANTHER" id="PTHR42901:SF1">
    <property type="entry name" value="ALCOHOL DEHYDROGENASE"/>
    <property type="match status" value="1"/>
</dbReference>
<dbReference type="Proteomes" id="UP001143362">
    <property type="component" value="Unassembled WGS sequence"/>
</dbReference>
<accession>A0ABT3TFS9</accession>
<dbReference type="RefSeq" id="WP_279245170.1">
    <property type="nucleotide sequence ID" value="NZ_SHNN01000002.1"/>
</dbReference>
<sequence length="252" mass="26583">MNSSPIPTHYQPSATLLSGRNILVTGAGDGIGKVAAQSFAAHGATVILLGRTQEKLEAVYDGIVAAGHPVPILYPLDLELAELAHYQLLRDSIETELGALHGLLHNASLLGQRTPIADSDPAQWQRVMQVNVTAQMLLTRAMLPVLENADSASVVFTSSGVGRKGKAYWGAYAVSKFATEGLMQVLADELENTSSTRVNSLNPGGTRTAMRAAAYPAEDPATLPTAASIMPAYLYLMGDDSKGINGQALSVR</sequence>
<dbReference type="Pfam" id="PF00106">
    <property type="entry name" value="adh_short"/>
    <property type="match status" value="1"/>
</dbReference>
<dbReference type="InterPro" id="IPR036291">
    <property type="entry name" value="NAD(P)-bd_dom_sf"/>
</dbReference>
<dbReference type="SUPFAM" id="SSF51735">
    <property type="entry name" value="NAD(P)-binding Rossmann-fold domains"/>
    <property type="match status" value="1"/>
</dbReference>
<evidence type="ECO:0000313" key="3">
    <source>
        <dbReference type="EMBL" id="MCX2981162.1"/>
    </source>
</evidence>
<evidence type="ECO:0000256" key="1">
    <source>
        <dbReference type="ARBA" id="ARBA00006484"/>
    </source>
</evidence>
<comment type="similarity">
    <text evidence="1">Belongs to the short-chain dehydrogenases/reductases (SDR) family.</text>
</comment>
<keyword evidence="4" id="KW-1185">Reference proteome</keyword>
<dbReference type="NCBIfam" id="NF006509">
    <property type="entry name" value="PRK08945.1"/>
    <property type="match status" value="1"/>
</dbReference>
<dbReference type="Gene3D" id="3.40.50.720">
    <property type="entry name" value="NAD(P)-binding Rossmann-like Domain"/>
    <property type="match status" value="1"/>
</dbReference>
<evidence type="ECO:0000256" key="2">
    <source>
        <dbReference type="ARBA" id="ARBA00023002"/>
    </source>
</evidence>
<organism evidence="3 4">
    <name type="scientific">Candidatus Litorirhabdus singularis</name>
    <dbReference type="NCBI Taxonomy" id="2518993"/>
    <lineage>
        <taxon>Bacteria</taxon>
        <taxon>Pseudomonadati</taxon>
        <taxon>Pseudomonadota</taxon>
        <taxon>Gammaproteobacteria</taxon>
        <taxon>Cellvibrionales</taxon>
        <taxon>Halieaceae</taxon>
        <taxon>Candidatus Litorirhabdus</taxon>
    </lineage>
</organism>
<reference evidence="3" key="1">
    <citation type="submission" date="2019-02" db="EMBL/GenBank/DDBJ databases">
        <authorList>
            <person name="Li S.-H."/>
        </authorList>
    </citation>
    <scope>NUCLEOTIDE SEQUENCE</scope>
    <source>
        <strain evidence="3">IMCC14734</strain>
    </source>
</reference>
<proteinExistence type="inferred from homology"/>
<dbReference type="PANTHER" id="PTHR42901">
    <property type="entry name" value="ALCOHOL DEHYDROGENASE"/>
    <property type="match status" value="1"/>
</dbReference>
<evidence type="ECO:0000313" key="4">
    <source>
        <dbReference type="Proteomes" id="UP001143362"/>
    </source>
</evidence>
<protein>
    <submittedName>
        <fullName evidence="3">YciK family oxidoreductase</fullName>
    </submittedName>
</protein>
<dbReference type="InterPro" id="IPR002347">
    <property type="entry name" value="SDR_fam"/>
</dbReference>
<name>A0ABT3TFS9_9GAMM</name>
<keyword evidence="2" id="KW-0560">Oxidoreductase</keyword>
<dbReference type="EMBL" id="SHNN01000002">
    <property type="protein sequence ID" value="MCX2981162.1"/>
    <property type="molecule type" value="Genomic_DNA"/>
</dbReference>